<evidence type="ECO:0000313" key="2">
    <source>
        <dbReference type="EMBL" id="MED6232153.1"/>
    </source>
</evidence>
<name>A0ABU7A302_9TELE</name>
<dbReference type="EMBL" id="JAHUTI010000503">
    <property type="protein sequence ID" value="MED6232153.1"/>
    <property type="molecule type" value="Genomic_DNA"/>
</dbReference>
<dbReference type="Proteomes" id="UP001345963">
    <property type="component" value="Unassembled WGS sequence"/>
</dbReference>
<reference evidence="2 3" key="1">
    <citation type="submission" date="2021-07" db="EMBL/GenBank/DDBJ databases">
        <authorList>
            <person name="Palmer J.M."/>
        </authorList>
    </citation>
    <scope>NUCLEOTIDE SEQUENCE [LARGE SCALE GENOMIC DNA]</scope>
    <source>
        <strain evidence="2 3">AT_MEX2019</strain>
        <tissue evidence="2">Muscle</tissue>
    </source>
</reference>
<feature type="region of interest" description="Disordered" evidence="1">
    <location>
        <begin position="98"/>
        <end position="119"/>
    </location>
</feature>
<protein>
    <submittedName>
        <fullName evidence="2">Uncharacterized protein</fullName>
    </submittedName>
</protein>
<evidence type="ECO:0000256" key="1">
    <source>
        <dbReference type="SAM" id="MobiDB-lite"/>
    </source>
</evidence>
<accession>A0ABU7A302</accession>
<gene>
    <name evidence="2" type="ORF">ATANTOWER_022833</name>
</gene>
<sequence>MLIIHPSIFNFAYSHITGCPRVNIECNRTSRSRLVEYGRFDRMADESLFEFLHMEIVSHIFNEQQSSKGEMDNKAYDVKKLVAYMSQDRFALQEYLKTESQQQGSKVKTGSSINVGSPN</sequence>
<evidence type="ECO:0000313" key="3">
    <source>
        <dbReference type="Proteomes" id="UP001345963"/>
    </source>
</evidence>
<organism evidence="2 3">
    <name type="scientific">Ataeniobius toweri</name>
    <dbReference type="NCBI Taxonomy" id="208326"/>
    <lineage>
        <taxon>Eukaryota</taxon>
        <taxon>Metazoa</taxon>
        <taxon>Chordata</taxon>
        <taxon>Craniata</taxon>
        <taxon>Vertebrata</taxon>
        <taxon>Euteleostomi</taxon>
        <taxon>Actinopterygii</taxon>
        <taxon>Neopterygii</taxon>
        <taxon>Teleostei</taxon>
        <taxon>Neoteleostei</taxon>
        <taxon>Acanthomorphata</taxon>
        <taxon>Ovalentaria</taxon>
        <taxon>Atherinomorphae</taxon>
        <taxon>Cyprinodontiformes</taxon>
        <taxon>Goodeidae</taxon>
        <taxon>Ataeniobius</taxon>
    </lineage>
</organism>
<comment type="caution">
    <text evidence="2">The sequence shown here is derived from an EMBL/GenBank/DDBJ whole genome shotgun (WGS) entry which is preliminary data.</text>
</comment>
<proteinExistence type="predicted"/>
<keyword evidence="3" id="KW-1185">Reference proteome</keyword>